<dbReference type="AlphaFoldDB" id="A0AB36XUK0"/>
<comment type="caution">
    <text evidence="1">The sequence shown here is derived from an EMBL/GenBank/DDBJ whole genome shotgun (WGS) entry which is preliminary data.</text>
</comment>
<sequence length="80" mass="9068">MDAYKLSLIGSRLFQYEVKPFLIGVSSGQIAPEAGSEHWNELKNKAQNNQVSDVELRTMVELCGYEKLGLLYELMDELES</sequence>
<organism evidence="1">
    <name type="scientific">Vibrio lentus</name>
    <dbReference type="NCBI Taxonomy" id="136468"/>
    <lineage>
        <taxon>Bacteria</taxon>
        <taxon>Pseudomonadati</taxon>
        <taxon>Pseudomonadota</taxon>
        <taxon>Gammaproteobacteria</taxon>
        <taxon>Vibrionales</taxon>
        <taxon>Vibrionaceae</taxon>
        <taxon>Vibrio</taxon>
    </lineage>
</organism>
<name>A0AB36XUK0_9VIBR</name>
<reference evidence="1" key="3">
    <citation type="journal article" date="2018" name="Nature">
        <title>A major lineage of non-tailed dsDNA viruses as unrecognized killers of marine bacteria.</title>
        <authorList>
            <person name="Kauffman K.M."/>
            <person name="Hussain F.A."/>
            <person name="Yang J."/>
            <person name="Arevalo P."/>
            <person name="Brown J.M."/>
            <person name="Chang W.K."/>
            <person name="VanInsberghe D."/>
            <person name="Elsherbini J."/>
            <person name="Sharma R.S."/>
            <person name="Cutler M.B."/>
            <person name="Kelly L."/>
            <person name="Polz M.F."/>
        </authorList>
    </citation>
    <scope>NUCLEOTIDE SEQUENCE</scope>
    <source>
        <strain evidence="1">10N.261.52.F7</strain>
    </source>
</reference>
<accession>A0AB36XUK0</accession>
<reference key="1">
    <citation type="submission" date="2016-07" db="EMBL/GenBank/DDBJ databases">
        <title>Nontailed viruses are major unrecognized killers of bacteria in the ocean.</title>
        <authorList>
            <person name="Kauffman K."/>
            <person name="Hussain F."/>
            <person name="Yang J."/>
            <person name="Arevalo P."/>
            <person name="Brown J."/>
            <person name="Cutler M."/>
            <person name="Kelly L."/>
            <person name="Polz M.F."/>
        </authorList>
    </citation>
    <scope>NUCLEOTIDE SEQUENCE [LARGE SCALE GENOMIC DNA]</scope>
    <source>
        <strain>10N.261.52.F7</strain>
    </source>
</reference>
<reference evidence="1" key="2">
    <citation type="submission" date="2016-07" db="EMBL/GenBank/DDBJ databases">
        <authorList>
            <person name="Kauffman K."/>
            <person name="Arevalo P."/>
            <person name="Polz M.F."/>
        </authorList>
    </citation>
    <scope>NUCLEOTIDE SEQUENCE</scope>
    <source>
        <strain evidence="1">10N.261.52.F7</strain>
    </source>
</reference>
<proteinExistence type="predicted"/>
<dbReference type="RefSeq" id="WP_065103593.1">
    <property type="nucleotide sequence ID" value="NZ_JAJGZN020000002.1"/>
</dbReference>
<gene>
    <name evidence="1" type="ORF">BCT99_03325</name>
</gene>
<dbReference type="EMBL" id="MCXM01000001">
    <property type="protein sequence ID" value="PMK50467.1"/>
    <property type="molecule type" value="Genomic_DNA"/>
</dbReference>
<evidence type="ECO:0000313" key="1">
    <source>
        <dbReference type="EMBL" id="PMK50467.1"/>
    </source>
</evidence>
<protein>
    <submittedName>
        <fullName evidence="1">Uncharacterized protein</fullName>
    </submittedName>
</protein>